<gene>
    <name evidence="1" type="ORF">PSAL_022850</name>
</gene>
<evidence type="ECO:0000313" key="2">
    <source>
        <dbReference type="Proteomes" id="UP000283786"/>
    </source>
</evidence>
<organism evidence="1 2">
    <name type="scientific">Pseudooceanicola algae</name>
    <dbReference type="NCBI Taxonomy" id="1537215"/>
    <lineage>
        <taxon>Bacteria</taxon>
        <taxon>Pseudomonadati</taxon>
        <taxon>Pseudomonadota</taxon>
        <taxon>Alphaproteobacteria</taxon>
        <taxon>Rhodobacterales</taxon>
        <taxon>Paracoccaceae</taxon>
        <taxon>Pseudooceanicola</taxon>
    </lineage>
</organism>
<protein>
    <submittedName>
        <fullName evidence="1">Uncharacterized protein</fullName>
    </submittedName>
</protein>
<dbReference type="Proteomes" id="UP000283786">
    <property type="component" value="Chromosome"/>
</dbReference>
<proteinExistence type="predicted"/>
<dbReference type="KEGG" id="palw:PSAL_022850"/>
<dbReference type="RefSeq" id="WP_119837616.1">
    <property type="nucleotide sequence ID" value="NZ_CP060436.1"/>
</dbReference>
<dbReference type="InterPro" id="IPR012666">
    <property type="entry name" value="CbtA_put"/>
</dbReference>
<keyword evidence="2" id="KW-1185">Reference proteome</keyword>
<accession>A0A418SKL5</accession>
<evidence type="ECO:0000313" key="1">
    <source>
        <dbReference type="EMBL" id="QPM91042.1"/>
    </source>
</evidence>
<dbReference type="OrthoDB" id="9813640at2"/>
<reference evidence="1 2" key="1">
    <citation type="submission" date="2020-08" db="EMBL/GenBank/DDBJ databases">
        <title>Genome sequence of Rhodobacteraceae bacterium Lw-13e.</title>
        <authorList>
            <person name="Poehlein A."/>
            <person name="Wolter L."/>
            <person name="Daniel R."/>
            <person name="Brinkhoff T."/>
        </authorList>
    </citation>
    <scope>NUCLEOTIDE SEQUENCE [LARGE SCALE GENOMIC DNA]</scope>
    <source>
        <strain evidence="1 2">Lw-13e</strain>
    </source>
</reference>
<dbReference type="AlphaFoldDB" id="A0A418SKL5"/>
<dbReference type="NCBIfam" id="TIGR02458">
    <property type="entry name" value="CbtA"/>
    <property type="match status" value="1"/>
</dbReference>
<sequence>MFSKIFTSALFAGFLAGLIAAALQLVFVEPVLLHAELYEGGTLVHFGAEAVSAHQDLGPFDMVRNGLSVLFMALVYVAYALALVAFMSIAQDRHGATIDGRHGILWGIAGFVTVHMAPAFGLPPELPGVAAADLLQRQIWWGCTVVATGAALWLVAFGKGPVAWGIAVLLLLAPQVIGAPEPDVFIGPVPPELGSHFASRALGVGLAAWVLTGLFAGHFWQRETASGAARAAA</sequence>
<dbReference type="Pfam" id="PF09490">
    <property type="entry name" value="CbtA"/>
    <property type="match status" value="1"/>
</dbReference>
<name>A0A418SKL5_9RHOB</name>
<dbReference type="EMBL" id="CP060436">
    <property type="protein sequence ID" value="QPM91042.1"/>
    <property type="molecule type" value="Genomic_DNA"/>
</dbReference>